<dbReference type="GeneID" id="84023466"/>
<dbReference type="RefSeq" id="WP_146021079.1">
    <property type="nucleotide sequence ID" value="NZ_CP072027.1"/>
</dbReference>
<evidence type="ECO:0000313" key="2">
    <source>
        <dbReference type="Proteomes" id="UP001202031"/>
    </source>
</evidence>
<sequence length="136" mass="15675">MKGRFQFPGKINLVSVYFRNAKQLPFIKTANEFHAEIQVGVNSVFPGKAPQVIHGMRRNDMMRIMKKADPALTSVAKVMFPFLDQINAAVIHIRPEHHNVVQNGSYAQQTWDNCVFFIENTEKTYPFHVFGQFCFL</sequence>
<protein>
    <submittedName>
        <fullName evidence="1">Uncharacterized protein</fullName>
    </submittedName>
</protein>
<name>A0ABT0R7M1_9BACT</name>
<keyword evidence="2" id="KW-1185">Reference proteome</keyword>
<dbReference type="EMBL" id="JAMGSI010000001">
    <property type="protein sequence ID" value="MCL6656933.1"/>
    <property type="molecule type" value="Genomic_DNA"/>
</dbReference>
<dbReference type="Proteomes" id="UP001202031">
    <property type="component" value="Unassembled WGS sequence"/>
</dbReference>
<organism evidence="1 2">
    <name type="scientific">Akkermansia massiliensis</name>
    <dbReference type="NCBI Taxonomy" id="2927224"/>
    <lineage>
        <taxon>Bacteria</taxon>
        <taxon>Pseudomonadati</taxon>
        <taxon>Verrucomicrobiota</taxon>
        <taxon>Verrucomicrobiia</taxon>
        <taxon>Verrucomicrobiales</taxon>
        <taxon>Akkermansiaceae</taxon>
        <taxon>Akkermansia</taxon>
    </lineage>
</organism>
<evidence type="ECO:0000313" key="1">
    <source>
        <dbReference type="EMBL" id="MCL6656933.1"/>
    </source>
</evidence>
<reference evidence="1 2" key="1">
    <citation type="submission" date="2022-03" db="EMBL/GenBank/DDBJ databases">
        <title>Taxonomic description of new species and reclassification of some bacterial strains.</title>
        <authorList>
            <person name="Ndongo S."/>
        </authorList>
    </citation>
    <scope>NUCLEOTIDE SEQUENCE [LARGE SCALE GENOMIC DNA]</scope>
    <source>
        <strain evidence="1 2">Marseille-P6666</strain>
    </source>
</reference>
<comment type="caution">
    <text evidence="1">The sequence shown here is derived from an EMBL/GenBank/DDBJ whole genome shotgun (WGS) entry which is preliminary data.</text>
</comment>
<gene>
    <name evidence="1" type="ORF">M8N44_06315</name>
</gene>
<accession>A0ABT0R7M1</accession>
<proteinExistence type="predicted"/>